<dbReference type="InterPro" id="IPR012338">
    <property type="entry name" value="Beta-lactam/transpept-like"/>
</dbReference>
<dbReference type="InterPro" id="IPR001466">
    <property type="entry name" value="Beta-lactam-related"/>
</dbReference>
<sequence>MNIIARVALPLGLATASSCLLAIAAEAADPESIAAAVDATFEPLLGAHDVPGIAVAVTVDGERHFFNYGVASKDGGAPVTQDTLFEIGSVSKTFAATLGAYAQVLGRMSIEDHPSAYMPELEGSPIDEASLLNLATYTAGGLPLQFPDGVTTNAGAPAYFAQWRPDAAPGEMRRYSNPSIGLFGHLAARAMDADFAELMEGEIFPRLGVENSYVRVPEAAMDAYAWGYNRNDLPTRASPGVFNAEAYGVKATAADMIRFVEANITPERLEPEMRSAVEATHVGYFEVGEMVQGLGWEQYPYPVTLERLLAGNSATMAMEPNAATQLTPPRAPEGPTLFNKTGSTNGFGAYVAFVPGEGIGVVMLANRNFPIPARITAVHAVLEALAE</sequence>
<evidence type="ECO:0000313" key="10">
    <source>
        <dbReference type="Proteomes" id="UP000033632"/>
    </source>
</evidence>
<protein>
    <recommendedName>
        <fullName evidence="3 6">Beta-lactamase</fullName>
        <ecNumber evidence="3 6">3.5.2.6</ecNumber>
    </recommendedName>
</protein>
<proteinExistence type="inferred from homology"/>
<name>A0A0F5FQT7_9HYPH</name>
<dbReference type="SUPFAM" id="SSF56601">
    <property type="entry name" value="beta-lactamase/transpeptidase-like"/>
    <property type="match status" value="1"/>
</dbReference>
<evidence type="ECO:0000256" key="5">
    <source>
        <dbReference type="ARBA" id="ARBA00023251"/>
    </source>
</evidence>
<dbReference type="EMBL" id="JZEX01000121">
    <property type="protein sequence ID" value="KKB11183.1"/>
    <property type="molecule type" value="Genomic_DNA"/>
</dbReference>
<evidence type="ECO:0000256" key="2">
    <source>
        <dbReference type="ARBA" id="ARBA00007840"/>
    </source>
</evidence>
<evidence type="ECO:0000313" key="9">
    <source>
        <dbReference type="EMBL" id="KKB11183.1"/>
    </source>
</evidence>
<keyword evidence="9" id="KW-0121">Carboxypeptidase</keyword>
<dbReference type="PROSITE" id="PS00336">
    <property type="entry name" value="BETA_LACTAMASE_C"/>
    <property type="match status" value="1"/>
</dbReference>
<dbReference type="PANTHER" id="PTHR46825">
    <property type="entry name" value="D-ALANYL-D-ALANINE-CARBOXYPEPTIDASE/ENDOPEPTIDASE AMPH"/>
    <property type="match status" value="1"/>
</dbReference>
<dbReference type="GO" id="GO:0004180">
    <property type="term" value="F:carboxypeptidase activity"/>
    <property type="evidence" value="ECO:0007669"/>
    <property type="project" value="UniProtKB-KW"/>
</dbReference>
<dbReference type="GO" id="GO:0030288">
    <property type="term" value="C:outer membrane-bounded periplasmic space"/>
    <property type="evidence" value="ECO:0007669"/>
    <property type="project" value="InterPro"/>
</dbReference>
<evidence type="ECO:0000256" key="6">
    <source>
        <dbReference type="RuleBase" id="RU361140"/>
    </source>
</evidence>
<keyword evidence="5 6" id="KW-0046">Antibiotic resistance</keyword>
<comment type="caution">
    <text evidence="9">The sequence shown here is derived from an EMBL/GenBank/DDBJ whole genome shotgun (WGS) entry which is preliminary data.</text>
</comment>
<dbReference type="EC" id="3.5.2.6" evidence="3 6"/>
<dbReference type="InterPro" id="IPR058136">
    <property type="entry name" value="AmpC"/>
</dbReference>
<feature type="domain" description="Beta-lactamase-related" evidence="8">
    <location>
        <begin position="37"/>
        <end position="385"/>
    </location>
</feature>
<dbReference type="PANTHER" id="PTHR46825:SF8">
    <property type="entry name" value="BETA-LACTAMASE-RELATED"/>
    <property type="match status" value="1"/>
</dbReference>
<dbReference type="PROSITE" id="PS51257">
    <property type="entry name" value="PROKAR_LIPOPROTEIN"/>
    <property type="match status" value="1"/>
</dbReference>
<gene>
    <name evidence="9" type="primary">ampC</name>
    <name evidence="9" type="ORF">VE25_13910</name>
</gene>
<evidence type="ECO:0000256" key="7">
    <source>
        <dbReference type="SAM" id="SignalP"/>
    </source>
</evidence>
<dbReference type="NCBIfam" id="NF033085">
    <property type="entry name" value="bla_class_C"/>
    <property type="match status" value="1"/>
</dbReference>
<keyword evidence="4 6" id="KW-0378">Hydrolase</keyword>
<dbReference type="AlphaFoldDB" id="A0A0F5FQT7"/>
<organism evidence="9 10">
    <name type="scientific">Devosia geojensis</name>
    <dbReference type="NCBI Taxonomy" id="443610"/>
    <lineage>
        <taxon>Bacteria</taxon>
        <taxon>Pseudomonadati</taxon>
        <taxon>Pseudomonadota</taxon>
        <taxon>Alphaproteobacteria</taxon>
        <taxon>Hyphomicrobiales</taxon>
        <taxon>Devosiaceae</taxon>
        <taxon>Devosia</taxon>
    </lineage>
</organism>
<dbReference type="Proteomes" id="UP000033632">
    <property type="component" value="Unassembled WGS sequence"/>
</dbReference>
<dbReference type="InterPro" id="IPR050491">
    <property type="entry name" value="AmpC-like"/>
</dbReference>
<feature type="chain" id="PRO_5002486821" description="Beta-lactamase" evidence="7">
    <location>
        <begin position="28"/>
        <end position="387"/>
    </location>
</feature>
<dbReference type="RefSeq" id="WP_046109247.1">
    <property type="nucleotide sequence ID" value="NZ_JZEX01000121.1"/>
</dbReference>
<keyword evidence="7" id="KW-0732">Signal</keyword>
<dbReference type="GO" id="GO:0008800">
    <property type="term" value="F:beta-lactamase activity"/>
    <property type="evidence" value="ECO:0007669"/>
    <property type="project" value="UniProtKB-UniRule"/>
</dbReference>
<dbReference type="PATRIC" id="fig|443610.3.peg.1025"/>
<evidence type="ECO:0000256" key="3">
    <source>
        <dbReference type="ARBA" id="ARBA00012865"/>
    </source>
</evidence>
<dbReference type="OrthoDB" id="5377431at2"/>
<evidence type="ECO:0000259" key="8">
    <source>
        <dbReference type="Pfam" id="PF00144"/>
    </source>
</evidence>
<feature type="signal peptide" evidence="7">
    <location>
        <begin position="1"/>
        <end position="27"/>
    </location>
</feature>
<dbReference type="GO" id="GO:0046677">
    <property type="term" value="P:response to antibiotic"/>
    <property type="evidence" value="ECO:0007669"/>
    <property type="project" value="UniProtKB-UniRule"/>
</dbReference>
<evidence type="ECO:0000256" key="1">
    <source>
        <dbReference type="ARBA" id="ARBA00001526"/>
    </source>
</evidence>
<comment type="similarity">
    <text evidence="2 6">Belongs to the class-C beta-lactamase family.</text>
</comment>
<accession>A0A0F5FQT7</accession>
<comment type="catalytic activity">
    <reaction evidence="1 6">
        <text>a beta-lactam + H2O = a substituted beta-amino acid</text>
        <dbReference type="Rhea" id="RHEA:20401"/>
        <dbReference type="ChEBI" id="CHEBI:15377"/>
        <dbReference type="ChEBI" id="CHEBI:35627"/>
        <dbReference type="ChEBI" id="CHEBI:140347"/>
        <dbReference type="EC" id="3.5.2.6"/>
    </reaction>
</comment>
<dbReference type="GO" id="GO:0017001">
    <property type="term" value="P:antibiotic catabolic process"/>
    <property type="evidence" value="ECO:0007669"/>
    <property type="project" value="InterPro"/>
</dbReference>
<dbReference type="Gene3D" id="3.40.710.10">
    <property type="entry name" value="DD-peptidase/beta-lactamase superfamily"/>
    <property type="match status" value="1"/>
</dbReference>
<keyword evidence="10" id="KW-1185">Reference proteome</keyword>
<keyword evidence="9" id="KW-0645">Protease</keyword>
<evidence type="ECO:0000256" key="4">
    <source>
        <dbReference type="ARBA" id="ARBA00022801"/>
    </source>
</evidence>
<dbReference type="InterPro" id="IPR001586">
    <property type="entry name" value="Beta-lactam_class-C_AS"/>
</dbReference>
<dbReference type="STRING" id="443610.VE25_13910"/>
<reference evidence="9 10" key="1">
    <citation type="submission" date="2015-03" db="EMBL/GenBank/DDBJ databases">
        <authorList>
            <person name="Hassan Y.I."/>
            <person name="Lepp D."/>
            <person name="Li X.-Z."/>
            <person name="Zhou T."/>
        </authorList>
    </citation>
    <scope>NUCLEOTIDE SEQUENCE [LARGE SCALE GENOMIC DNA]</scope>
    <source>
        <strain evidence="9 10">BD-c194</strain>
    </source>
</reference>
<dbReference type="Pfam" id="PF00144">
    <property type="entry name" value="Beta-lactamase"/>
    <property type="match status" value="1"/>
</dbReference>